<dbReference type="PANTHER" id="PTHR30483">
    <property type="entry name" value="LEUCINE-SPECIFIC-BINDING PROTEIN"/>
    <property type="match status" value="1"/>
</dbReference>
<reference evidence="6 7" key="1">
    <citation type="submission" date="2021-09" db="EMBL/GenBank/DDBJ databases">
        <title>Whole genome sequence of Nocardioides sp. GBK3QG-3.</title>
        <authorList>
            <person name="Tuo L."/>
        </authorList>
    </citation>
    <scope>NUCLEOTIDE SEQUENCE [LARGE SCALE GENOMIC DNA]</scope>
    <source>
        <strain evidence="6 7">GBK3QG-3</strain>
    </source>
</reference>
<evidence type="ECO:0000256" key="2">
    <source>
        <dbReference type="ARBA" id="ARBA00022729"/>
    </source>
</evidence>
<gene>
    <name evidence="6" type="ORF">K8U61_01735</name>
</gene>
<dbReference type="Proteomes" id="UP000780875">
    <property type="component" value="Unassembled WGS sequence"/>
</dbReference>
<accession>A0ABS7U804</accession>
<sequence>MNRSTTATWVKLMAGTAVLSLSLAACGSDSDGSDGSSAGDTPSTSDSSAPATDSFTNDKCSSSQTSADSFRVGGILPLTGNLAFLGPPEIAGVGLAVSDINAAGGVNGAQACHDVQDSGDSTDMSVSTASAGTLVASKPSIVVGAASSSVSLNVVDTFAKNKIVEISPANTAVDLSGYSPWYFRTAPPDGIQGNALGTLVTTDGYTKVGFLVFNDTYGTGLRNAVQETVEGAGGSCVYGCKGDGDEFPAGQTTFSAEVQGVLAAKPDAIVVLAFDETKSIVPELKSAGWDMSKTYYSDGNTADYSADFAKGTLEGAQGTIPGADPDATFKDRLSGWAEVGEGKPLKDYAYGAESYDATILAALAAVKGGATDPTTIKDNIAAVSGATDGEECTSYADCVALLGDGKEIHYKGPSGIGPIDDENDPSSAFVGIYQFQADNSIKLTTTVEGSKS</sequence>
<evidence type="ECO:0000256" key="1">
    <source>
        <dbReference type="ARBA" id="ARBA00010062"/>
    </source>
</evidence>
<dbReference type="RefSeq" id="WP_224121236.1">
    <property type="nucleotide sequence ID" value="NZ_JAIQZJ010000001.1"/>
</dbReference>
<dbReference type="SUPFAM" id="SSF53822">
    <property type="entry name" value="Periplasmic binding protein-like I"/>
    <property type="match status" value="1"/>
</dbReference>
<keyword evidence="2 4" id="KW-0732">Signal</keyword>
<dbReference type="PROSITE" id="PS51257">
    <property type="entry name" value="PROKAR_LIPOPROTEIN"/>
    <property type="match status" value="1"/>
</dbReference>
<dbReference type="Pfam" id="PF13458">
    <property type="entry name" value="Peripla_BP_6"/>
    <property type="match status" value="1"/>
</dbReference>
<dbReference type="InterPro" id="IPR028081">
    <property type="entry name" value="Leu-bd"/>
</dbReference>
<evidence type="ECO:0000313" key="6">
    <source>
        <dbReference type="EMBL" id="MBZ5736866.1"/>
    </source>
</evidence>
<feature type="signal peptide" evidence="4">
    <location>
        <begin position="1"/>
        <end position="27"/>
    </location>
</feature>
<feature type="domain" description="Leucine-binding protein" evidence="5">
    <location>
        <begin position="71"/>
        <end position="383"/>
    </location>
</feature>
<evidence type="ECO:0000313" key="7">
    <source>
        <dbReference type="Proteomes" id="UP000780875"/>
    </source>
</evidence>
<name>A0ABS7U804_9ACTN</name>
<feature type="chain" id="PRO_5046938210" evidence="4">
    <location>
        <begin position="28"/>
        <end position="452"/>
    </location>
</feature>
<evidence type="ECO:0000256" key="3">
    <source>
        <dbReference type="SAM" id="MobiDB-lite"/>
    </source>
</evidence>
<organism evidence="6 7">
    <name type="scientific">Nocardioides mangrovi</name>
    <dbReference type="NCBI Taxonomy" id="2874580"/>
    <lineage>
        <taxon>Bacteria</taxon>
        <taxon>Bacillati</taxon>
        <taxon>Actinomycetota</taxon>
        <taxon>Actinomycetes</taxon>
        <taxon>Propionibacteriales</taxon>
        <taxon>Nocardioidaceae</taxon>
        <taxon>Nocardioides</taxon>
    </lineage>
</organism>
<proteinExistence type="inferred from homology"/>
<dbReference type="InterPro" id="IPR051010">
    <property type="entry name" value="BCAA_transport"/>
</dbReference>
<dbReference type="InterPro" id="IPR028082">
    <property type="entry name" value="Peripla_BP_I"/>
</dbReference>
<feature type="region of interest" description="Disordered" evidence="3">
    <location>
        <begin position="30"/>
        <end position="64"/>
    </location>
</feature>
<keyword evidence="7" id="KW-1185">Reference proteome</keyword>
<comment type="caution">
    <text evidence="6">The sequence shown here is derived from an EMBL/GenBank/DDBJ whole genome shotgun (WGS) entry which is preliminary data.</text>
</comment>
<protein>
    <submittedName>
        <fullName evidence="6">ABC transporter substrate-binding protein</fullName>
    </submittedName>
</protein>
<evidence type="ECO:0000256" key="4">
    <source>
        <dbReference type="SAM" id="SignalP"/>
    </source>
</evidence>
<evidence type="ECO:0000259" key="5">
    <source>
        <dbReference type="Pfam" id="PF13458"/>
    </source>
</evidence>
<dbReference type="EMBL" id="JAIQZJ010000001">
    <property type="protein sequence ID" value="MBZ5736866.1"/>
    <property type="molecule type" value="Genomic_DNA"/>
</dbReference>
<dbReference type="Gene3D" id="3.40.50.2300">
    <property type="match status" value="2"/>
</dbReference>
<dbReference type="PANTHER" id="PTHR30483:SF6">
    <property type="entry name" value="PERIPLASMIC BINDING PROTEIN OF ABC TRANSPORTER FOR NATURAL AMINO ACIDS"/>
    <property type="match status" value="1"/>
</dbReference>
<feature type="compositionally biased region" description="Polar residues" evidence="3">
    <location>
        <begin position="55"/>
        <end position="64"/>
    </location>
</feature>
<comment type="similarity">
    <text evidence="1">Belongs to the leucine-binding protein family.</text>
</comment>
<feature type="compositionally biased region" description="Low complexity" evidence="3">
    <location>
        <begin position="30"/>
        <end position="54"/>
    </location>
</feature>